<dbReference type="PROSITE" id="PS50262">
    <property type="entry name" value="G_PROTEIN_RECEP_F1_2"/>
    <property type="match status" value="1"/>
</dbReference>
<feature type="signal peptide" evidence="14">
    <location>
        <begin position="1"/>
        <end position="36"/>
    </location>
</feature>
<evidence type="ECO:0000256" key="13">
    <source>
        <dbReference type="SAM" id="Phobius"/>
    </source>
</evidence>
<evidence type="ECO:0000256" key="3">
    <source>
        <dbReference type="ARBA" id="ARBA00022475"/>
    </source>
</evidence>
<evidence type="ECO:0000256" key="8">
    <source>
        <dbReference type="ARBA" id="ARBA00023040"/>
    </source>
</evidence>
<dbReference type="PANTHER" id="PTHR24372:SF74">
    <property type="entry name" value="LP13728P"/>
    <property type="match status" value="1"/>
</dbReference>
<evidence type="ECO:0000256" key="10">
    <source>
        <dbReference type="ARBA" id="ARBA00023170"/>
    </source>
</evidence>
<feature type="compositionally biased region" description="Basic and acidic residues" evidence="12">
    <location>
        <begin position="72"/>
        <end position="83"/>
    </location>
</feature>
<sequence length="1511" mass="166714">MTGRNVPLPRTASPRPLRPLLPLLLVVFCCSAPAHPASSVGRQGAGGDAGQTGSRGVLSSVWRHGGAPHPLNTDDSHNPKGEGEVVGARTWDPDDGDYSESRSVALRKRRHLYHGEYPVSRKSAHRSHESLDADERSSQNSKRSSSSFFVSSDWRQPTSSSGRKGPRDIRPGNWAQEAGEFKRVSSGDESSKRKASPSQHKSSIMRGKGEWRRAARGSELLSRRGRKVLQDNTQGDFQADRNIARFTSHENENPSHSSTPLGERPAALGTDGTPRIDHFGVPVDTNAGYIPPSIDPAAYPLRDHQWHSGTGTMPLEAQQTGFSHYGDSLQPGLVDQTSYDLEEVLARERAALAANTLMVHQPPLDDPGCGCWETDTEKSYWECSCWNCNLNQVPTNFSGPVSIITLSNVNLKTIRNDSFTRYRETLNDLVLDKMGELSAIEAGAFKGLNHLRSIYIHSAPKLQAMPNLTFNEDNTKLMIFRITNSGLETIPYIENAASGKIIQMIEMDTNRIQKVGSRSLHVMVDSLSLNYNRIEEVEREAFAGSQIAKLSLKGNRRLRSLHVEAFKGIGSLRTLDLSETSITSLPTMGLTDLEVLILERTPTLKVFPSVYSFKNIEKAHLTYPYHCCAFQFPQQHDPRRYEESMRKMEQRCSDITSPNPLVLAPTTRPRRRRVQVSQGTTTSPVEPHSSGDVYGQAPVDYIPEEGSSGERWGVVSHGEGWGTVSLSSPGASDELVGNAKRHERSRQFERPQSPAESSTEKLVHHSSPQRRKELTETTTDAASSNLPHAHARHSSHHARLLKPQHEPDTPGAEGSDRPSLKPKGRFRRGSHTQLGPRLPRAPRSQDGGKVAFRHESRFGQQAAALIWEPQQVTIPRPEKRDPYNDQLNFHSDSPRKEFVGGGVGSNFPIIPLGFGSFNNTYTKVPQSVIRKTNASTQGWEDHVWSEPAPPLDSGDEPTYLLNAPVPHPVEPHKDDMGGTFHGGVFNTGPVGEVWHKGHEDVGTKHSSTWLHGQVNISAKNTTIYIPCGNLSKDYHNVQCEPGPDAFNPCEDIMGNLALRLAVWVVVVTAVVGNLAVMIVLISSKFKMTVSKFLMVNLALADLCMGLYLLIIAAMDLHTIGDYFNYAIDWQNGPGCKVAGFLTVFASELSIFTLTVITSERWYAITYAIHLNKRLKLSMAVKIMVGGWTYSIAMATLPLVGVSSYSKTSICLPMETGDGLSLAYLVSLLVVNGLAFFVITACYISMYFSISRHDATTEHSDLTVAKRMALLVFTDFACWAPIAFFGLTAVAGVPLINVTRAKILLVFFYPLNSCANPYLYAILTKQYRRDLFILLARYGFCTKRAMKYKGAYSSVNNTFPHNTVVNAPNHRSSTLTQITLCDLTRTRTSQQSNNGSLLGGTIVGGSQDSLQRNVSPIRTPTKPETTCGDEEPSDDHLPSGDDDSHSGVMKQAGSPHPIKNCYTRLSFTPEQEEILKHALNVSKAKKKRGRSDIENVDQAAQGTFRAIRENLV</sequence>
<feature type="compositionally biased region" description="Low complexity" evidence="12">
    <location>
        <begin position="138"/>
        <end position="152"/>
    </location>
</feature>
<feature type="compositionally biased region" description="Polar residues" evidence="12">
    <location>
        <begin position="776"/>
        <end position="786"/>
    </location>
</feature>
<dbReference type="InterPro" id="IPR017452">
    <property type="entry name" value="GPCR_Rhodpsn_7TM"/>
</dbReference>
<feature type="region of interest" description="Disordered" evidence="12">
    <location>
        <begin position="655"/>
        <end position="848"/>
    </location>
</feature>
<dbReference type="GO" id="GO:0009755">
    <property type="term" value="P:hormone-mediated signaling pathway"/>
    <property type="evidence" value="ECO:0007669"/>
    <property type="project" value="TreeGrafter"/>
</dbReference>
<dbReference type="PANTHER" id="PTHR24372">
    <property type="entry name" value="GLYCOPROTEIN HORMONE RECEPTOR"/>
    <property type="match status" value="1"/>
</dbReference>
<keyword evidence="4" id="KW-0433">Leucine-rich repeat</keyword>
<feature type="transmembrane region" description="Helical" evidence="13">
    <location>
        <begin position="1060"/>
        <end position="1081"/>
    </location>
</feature>
<feature type="compositionally biased region" description="Basic and acidic residues" evidence="12">
    <location>
        <begin position="238"/>
        <end position="253"/>
    </location>
</feature>
<dbReference type="CDD" id="cd15136">
    <property type="entry name" value="7tmA_Glyco_hormone_R"/>
    <property type="match status" value="1"/>
</dbReference>
<comment type="subcellular location">
    <subcellularLocation>
        <location evidence="1">Cell membrane</location>
        <topology evidence="1">Multi-pass membrane protein</topology>
    </subcellularLocation>
</comment>
<keyword evidence="17" id="KW-1185">Reference proteome</keyword>
<dbReference type="InterPro" id="IPR002131">
    <property type="entry name" value="Gphrmn_rcpt_fam"/>
</dbReference>
<evidence type="ECO:0000313" key="16">
    <source>
        <dbReference type="EMBL" id="KAK8404119.1"/>
    </source>
</evidence>
<feature type="chain" id="PRO_5043396288" description="G-protein coupled receptors family 1 profile domain-containing protein" evidence="14">
    <location>
        <begin position="37"/>
        <end position="1511"/>
    </location>
</feature>
<feature type="transmembrane region" description="Helical" evidence="13">
    <location>
        <begin position="1093"/>
        <end position="1117"/>
    </location>
</feature>
<dbReference type="InterPro" id="IPR001611">
    <property type="entry name" value="Leu-rich_rpt"/>
</dbReference>
<keyword evidence="5 13" id="KW-0812">Transmembrane</keyword>
<dbReference type="InterPro" id="IPR032675">
    <property type="entry name" value="LRR_dom_sf"/>
</dbReference>
<keyword evidence="10" id="KW-0675">Receptor</keyword>
<feature type="region of interest" description="Disordered" evidence="12">
    <location>
        <begin position="868"/>
        <end position="890"/>
    </location>
</feature>
<evidence type="ECO:0000256" key="1">
    <source>
        <dbReference type="ARBA" id="ARBA00004651"/>
    </source>
</evidence>
<dbReference type="PROSITE" id="PS00237">
    <property type="entry name" value="G_PROTEIN_RECEP_F1_1"/>
    <property type="match status" value="1"/>
</dbReference>
<feature type="compositionally biased region" description="Basic residues" evidence="12">
    <location>
        <begin position="820"/>
        <end position="830"/>
    </location>
</feature>
<dbReference type="GO" id="GO:0016500">
    <property type="term" value="F:protein-hormone receptor activity"/>
    <property type="evidence" value="ECO:0007669"/>
    <property type="project" value="InterPro"/>
</dbReference>
<dbReference type="GO" id="GO:0008528">
    <property type="term" value="F:G protein-coupled peptide receptor activity"/>
    <property type="evidence" value="ECO:0007669"/>
    <property type="project" value="TreeGrafter"/>
</dbReference>
<dbReference type="GO" id="GO:0007189">
    <property type="term" value="P:adenylate cyclase-activating G protein-coupled receptor signaling pathway"/>
    <property type="evidence" value="ECO:0007669"/>
    <property type="project" value="TreeGrafter"/>
</dbReference>
<comment type="caution">
    <text evidence="16">The sequence shown here is derived from an EMBL/GenBank/DDBJ whole genome shotgun (WGS) entry which is preliminary data.</text>
</comment>
<feature type="compositionally biased region" description="Polar residues" evidence="12">
    <location>
        <begin position="675"/>
        <end position="684"/>
    </location>
</feature>
<dbReference type="FunFam" id="1.20.1070.10:FF:000181">
    <property type="entry name" value="Thyrotropin receptor"/>
    <property type="match status" value="1"/>
</dbReference>
<feature type="compositionally biased region" description="Basic residues" evidence="12">
    <location>
        <begin position="789"/>
        <end position="802"/>
    </location>
</feature>
<feature type="transmembrane region" description="Helical" evidence="13">
    <location>
        <begin position="1268"/>
        <end position="1290"/>
    </location>
</feature>
<protein>
    <recommendedName>
        <fullName evidence="15">G-protein coupled receptors family 1 profile domain-containing protein</fullName>
    </recommendedName>
</protein>
<evidence type="ECO:0000256" key="12">
    <source>
        <dbReference type="SAM" id="MobiDB-lite"/>
    </source>
</evidence>
<dbReference type="SUPFAM" id="SSF81321">
    <property type="entry name" value="Family A G protein-coupled receptor-like"/>
    <property type="match status" value="1"/>
</dbReference>
<dbReference type="GO" id="GO:0005886">
    <property type="term" value="C:plasma membrane"/>
    <property type="evidence" value="ECO:0007669"/>
    <property type="project" value="UniProtKB-SubCell"/>
</dbReference>
<feature type="transmembrane region" description="Helical" evidence="13">
    <location>
        <begin position="1221"/>
        <end position="1247"/>
    </location>
</feature>
<evidence type="ECO:0000313" key="17">
    <source>
        <dbReference type="Proteomes" id="UP001487740"/>
    </source>
</evidence>
<feature type="compositionally biased region" description="Polar residues" evidence="12">
    <location>
        <begin position="1403"/>
        <end position="1423"/>
    </location>
</feature>
<name>A0AAW0UVI1_SCYPA</name>
<evidence type="ECO:0000259" key="15">
    <source>
        <dbReference type="PROSITE" id="PS50262"/>
    </source>
</evidence>
<evidence type="ECO:0000256" key="4">
    <source>
        <dbReference type="ARBA" id="ARBA00022614"/>
    </source>
</evidence>
<keyword evidence="8" id="KW-0297">G-protein coupled receptor</keyword>
<dbReference type="Pfam" id="PF00001">
    <property type="entry name" value="7tm_1"/>
    <property type="match status" value="1"/>
</dbReference>
<accession>A0AAW0UVI1</accession>
<dbReference type="Gene3D" id="3.80.10.10">
    <property type="entry name" value="Ribonuclease Inhibitor"/>
    <property type="match status" value="1"/>
</dbReference>
<dbReference type="Gene3D" id="1.20.1070.10">
    <property type="entry name" value="Rhodopsin 7-helix transmembrane proteins"/>
    <property type="match status" value="1"/>
</dbReference>
<keyword evidence="3" id="KW-1003">Cell membrane</keyword>
<comment type="similarity">
    <text evidence="2">Belongs to the G-protein coupled receptor 1 family.</text>
</comment>
<keyword evidence="11" id="KW-0807">Transducer</keyword>
<feature type="domain" description="G-protein coupled receptors family 1 profile" evidence="15">
    <location>
        <begin position="1072"/>
        <end position="1319"/>
    </location>
</feature>
<keyword evidence="9 13" id="KW-0472">Membrane</keyword>
<feature type="compositionally biased region" description="Basic and acidic residues" evidence="12">
    <location>
        <begin position="179"/>
        <end position="192"/>
    </location>
</feature>
<feature type="compositionally biased region" description="Basic and acidic residues" evidence="12">
    <location>
        <begin position="1433"/>
        <end position="1444"/>
    </location>
</feature>
<proteinExistence type="inferred from homology"/>
<feature type="transmembrane region" description="Helical" evidence="13">
    <location>
        <begin position="1137"/>
        <end position="1157"/>
    </location>
</feature>
<keyword evidence="7 13" id="KW-1133">Transmembrane helix</keyword>
<dbReference type="FunFam" id="3.80.10.10:FF:000426">
    <property type="entry name" value="Follicle-stimulating hormone receptor-like Protein"/>
    <property type="match status" value="1"/>
</dbReference>
<dbReference type="SUPFAM" id="SSF52058">
    <property type="entry name" value="L domain-like"/>
    <property type="match status" value="1"/>
</dbReference>
<feature type="compositionally biased region" description="Basic and acidic residues" evidence="12">
    <location>
        <begin position="803"/>
        <end position="819"/>
    </location>
</feature>
<gene>
    <name evidence="16" type="ORF">O3P69_000288</name>
</gene>
<dbReference type="PRINTS" id="PR00237">
    <property type="entry name" value="GPCRRHODOPSN"/>
</dbReference>
<feature type="region of interest" description="Disordered" evidence="12">
    <location>
        <begin position="36"/>
        <end position="100"/>
    </location>
</feature>
<reference evidence="16 17" key="1">
    <citation type="submission" date="2023-03" db="EMBL/GenBank/DDBJ databases">
        <title>High-quality genome of Scylla paramamosain provides insights in environmental adaptation.</title>
        <authorList>
            <person name="Zhang L."/>
        </authorList>
    </citation>
    <scope>NUCLEOTIDE SEQUENCE [LARGE SCALE GENOMIC DNA]</scope>
    <source>
        <strain evidence="16">LZ_2023a</strain>
        <tissue evidence="16">Muscle</tissue>
    </source>
</reference>
<evidence type="ECO:0000256" key="7">
    <source>
        <dbReference type="ARBA" id="ARBA00022989"/>
    </source>
</evidence>
<dbReference type="Pfam" id="PF13855">
    <property type="entry name" value="LRR_8"/>
    <property type="match status" value="1"/>
</dbReference>
<dbReference type="PRINTS" id="PR00373">
    <property type="entry name" value="GLYCHORMONER"/>
</dbReference>
<evidence type="ECO:0000256" key="2">
    <source>
        <dbReference type="ARBA" id="ARBA00010663"/>
    </source>
</evidence>
<feature type="compositionally biased region" description="Polar residues" evidence="12">
    <location>
        <begin position="153"/>
        <end position="162"/>
    </location>
</feature>
<keyword evidence="6" id="KW-0677">Repeat</keyword>
<evidence type="ECO:0000256" key="14">
    <source>
        <dbReference type="SAM" id="SignalP"/>
    </source>
</evidence>
<evidence type="ECO:0000256" key="6">
    <source>
        <dbReference type="ARBA" id="ARBA00022737"/>
    </source>
</evidence>
<evidence type="ECO:0000256" key="11">
    <source>
        <dbReference type="ARBA" id="ARBA00023224"/>
    </source>
</evidence>
<keyword evidence="14" id="KW-0732">Signal</keyword>
<feature type="compositionally biased region" description="Basic and acidic residues" evidence="12">
    <location>
        <begin position="126"/>
        <end position="137"/>
    </location>
</feature>
<dbReference type="EMBL" id="JARAKH010000005">
    <property type="protein sequence ID" value="KAK8404119.1"/>
    <property type="molecule type" value="Genomic_DNA"/>
</dbReference>
<evidence type="ECO:0000256" key="9">
    <source>
        <dbReference type="ARBA" id="ARBA00023136"/>
    </source>
</evidence>
<dbReference type="InterPro" id="IPR000276">
    <property type="entry name" value="GPCR_Rhodpsn"/>
</dbReference>
<feature type="region of interest" description="Disordered" evidence="12">
    <location>
        <begin position="116"/>
        <end position="274"/>
    </location>
</feature>
<dbReference type="Proteomes" id="UP001487740">
    <property type="component" value="Unassembled WGS sequence"/>
</dbReference>
<feature type="region of interest" description="Disordered" evidence="12">
    <location>
        <begin position="1388"/>
        <end position="1460"/>
    </location>
</feature>
<feature type="transmembrane region" description="Helical" evidence="13">
    <location>
        <begin position="1178"/>
        <end position="1201"/>
    </location>
</feature>
<evidence type="ECO:0000256" key="5">
    <source>
        <dbReference type="ARBA" id="ARBA00022692"/>
    </source>
</evidence>
<organism evidence="16 17">
    <name type="scientific">Scylla paramamosain</name>
    <name type="common">Mud crab</name>
    <dbReference type="NCBI Taxonomy" id="85552"/>
    <lineage>
        <taxon>Eukaryota</taxon>
        <taxon>Metazoa</taxon>
        <taxon>Ecdysozoa</taxon>
        <taxon>Arthropoda</taxon>
        <taxon>Crustacea</taxon>
        <taxon>Multicrustacea</taxon>
        <taxon>Malacostraca</taxon>
        <taxon>Eumalacostraca</taxon>
        <taxon>Eucarida</taxon>
        <taxon>Decapoda</taxon>
        <taxon>Pleocyemata</taxon>
        <taxon>Brachyura</taxon>
        <taxon>Eubrachyura</taxon>
        <taxon>Portunoidea</taxon>
        <taxon>Portunidae</taxon>
        <taxon>Portuninae</taxon>
        <taxon>Scylla</taxon>
    </lineage>
</organism>